<dbReference type="RefSeq" id="WP_010048943.1">
    <property type="nucleotide sequence ID" value="NZ_CP025958.1"/>
</dbReference>
<sequence length="346" mass="37170">MSATAQLAPPPSPTDPSAAAAPGLADLILLRLLPASKSVGESDLRKDLAVFFSRSAPTADDVTQALTGLRAEGYVTAKGQRATDAGRVRALQFLGVEQLPPRANWGTVKAKFLVPRALGTTPDALKGEKLAALLLKRELGLPVATGDTLKKVFEAIACQALGFADHTELKTLVPLLLARKMGREVPPDERDMTNTVPRVLLDAPGTGTNGLRAVALRGWADGSHTEPRPKAADPHPEPSSRPADPEPFDLEAFANTVKAAARRCPTGRFGGYKVFISHVWEQLRNDRPFHALGLDGFKAKLIEANRERLLTLSRADLVQLMDPADVRASETTYLTATFHFILIEGS</sequence>
<name>A0A2Z3H8D1_9BACT</name>
<protein>
    <submittedName>
        <fullName evidence="2">Uncharacterized protein</fullName>
    </submittedName>
</protein>
<dbReference type="EMBL" id="CP025958">
    <property type="protein sequence ID" value="AWM41968.1"/>
    <property type="molecule type" value="Genomic_DNA"/>
</dbReference>
<keyword evidence="3" id="KW-1185">Reference proteome</keyword>
<accession>A0A2Z3H8D1</accession>
<evidence type="ECO:0000313" key="3">
    <source>
        <dbReference type="Proteomes" id="UP000245802"/>
    </source>
</evidence>
<proteinExistence type="predicted"/>
<feature type="compositionally biased region" description="Basic and acidic residues" evidence="1">
    <location>
        <begin position="223"/>
        <end position="238"/>
    </location>
</feature>
<dbReference type="KEGG" id="gog:C1280_36565"/>
<dbReference type="Proteomes" id="UP000245802">
    <property type="component" value="Chromosome"/>
</dbReference>
<dbReference type="AlphaFoldDB" id="A0A2Z3H8D1"/>
<organism evidence="2 3">
    <name type="scientific">Gemmata obscuriglobus</name>
    <dbReference type="NCBI Taxonomy" id="114"/>
    <lineage>
        <taxon>Bacteria</taxon>
        <taxon>Pseudomonadati</taxon>
        <taxon>Planctomycetota</taxon>
        <taxon>Planctomycetia</taxon>
        <taxon>Gemmatales</taxon>
        <taxon>Gemmataceae</taxon>
        <taxon>Gemmata</taxon>
    </lineage>
</organism>
<evidence type="ECO:0000256" key="1">
    <source>
        <dbReference type="SAM" id="MobiDB-lite"/>
    </source>
</evidence>
<evidence type="ECO:0000313" key="2">
    <source>
        <dbReference type="EMBL" id="AWM41968.1"/>
    </source>
</evidence>
<reference evidence="2 3" key="1">
    <citation type="submission" date="2018-01" db="EMBL/GenBank/DDBJ databases">
        <title>G. obscuriglobus.</title>
        <authorList>
            <person name="Franke J."/>
            <person name="Blomberg W."/>
            <person name="Selmecki A."/>
        </authorList>
    </citation>
    <scope>NUCLEOTIDE SEQUENCE [LARGE SCALE GENOMIC DNA]</scope>
    <source>
        <strain evidence="2 3">DSM 5831</strain>
    </source>
</reference>
<feature type="region of interest" description="Disordered" evidence="1">
    <location>
        <begin position="219"/>
        <end position="248"/>
    </location>
</feature>
<gene>
    <name evidence="2" type="ORF">C1280_36565</name>
</gene>